<evidence type="ECO:0000313" key="5">
    <source>
        <dbReference type="Proteomes" id="UP000252707"/>
    </source>
</evidence>
<protein>
    <submittedName>
        <fullName evidence="4">Maleylpyruvate isomerase</fullName>
    </submittedName>
</protein>
<dbReference type="GO" id="GO:0016034">
    <property type="term" value="F:maleylacetoacetate isomerase activity"/>
    <property type="evidence" value="ECO:0007669"/>
    <property type="project" value="TreeGrafter"/>
</dbReference>
<keyword evidence="4" id="KW-0413">Isomerase</keyword>
<dbReference type="GO" id="GO:0004364">
    <property type="term" value="F:glutathione transferase activity"/>
    <property type="evidence" value="ECO:0007669"/>
    <property type="project" value="TreeGrafter"/>
</dbReference>
<dbReference type="GO" id="GO:0005737">
    <property type="term" value="C:cytoplasm"/>
    <property type="evidence" value="ECO:0007669"/>
    <property type="project" value="InterPro"/>
</dbReference>
<evidence type="ECO:0000259" key="2">
    <source>
        <dbReference type="PROSITE" id="PS50404"/>
    </source>
</evidence>
<dbReference type="SFLD" id="SFLDS00019">
    <property type="entry name" value="Glutathione_Transferase_(cytos"/>
    <property type="match status" value="1"/>
</dbReference>
<dbReference type="Proteomes" id="UP000252707">
    <property type="component" value="Unassembled WGS sequence"/>
</dbReference>
<dbReference type="Gene3D" id="3.40.30.10">
    <property type="entry name" value="Glutaredoxin"/>
    <property type="match status" value="1"/>
</dbReference>
<comment type="caution">
    <text evidence="4">The sequence shown here is derived from an EMBL/GenBank/DDBJ whole genome shotgun (WGS) entry which is preliminary data.</text>
</comment>
<gene>
    <name evidence="4" type="ORF">DFQ59_10451</name>
</gene>
<proteinExistence type="inferred from homology"/>
<organism evidence="4 5">
    <name type="scientific">Thioalbus denitrificans</name>
    <dbReference type="NCBI Taxonomy" id="547122"/>
    <lineage>
        <taxon>Bacteria</taxon>
        <taxon>Pseudomonadati</taxon>
        <taxon>Pseudomonadota</taxon>
        <taxon>Gammaproteobacteria</taxon>
        <taxon>Chromatiales</taxon>
        <taxon>Ectothiorhodospiraceae</taxon>
        <taxon>Thioalbus</taxon>
    </lineage>
</organism>
<dbReference type="SUPFAM" id="SSF47616">
    <property type="entry name" value="GST C-terminal domain-like"/>
    <property type="match status" value="1"/>
</dbReference>
<dbReference type="InterPro" id="IPR010987">
    <property type="entry name" value="Glutathione-S-Trfase_C-like"/>
</dbReference>
<dbReference type="InterPro" id="IPR005955">
    <property type="entry name" value="GST_Zeta"/>
</dbReference>
<dbReference type="InterPro" id="IPR004045">
    <property type="entry name" value="Glutathione_S-Trfase_N"/>
</dbReference>
<comment type="similarity">
    <text evidence="1">Belongs to the GST superfamily. Zeta family.</text>
</comment>
<dbReference type="GO" id="GO:0006559">
    <property type="term" value="P:L-phenylalanine catabolic process"/>
    <property type="evidence" value="ECO:0007669"/>
    <property type="project" value="TreeGrafter"/>
</dbReference>
<dbReference type="PANTHER" id="PTHR42673:SF21">
    <property type="entry name" value="GLUTATHIONE S-TRANSFERASE YFCF"/>
    <property type="match status" value="1"/>
</dbReference>
<sequence length="207" mass="22906">MDLYSHRDSLAASRVRIAFRLKGIPFQAHDLQTLREEWGETRMLAAGLSLDAPGPLVVMDGQRVMTQSLAAIEYLDDLYPDPPLMPADARGRARVRSLAQLVACDTQPLEEPRVQGFLAGELGLDAAARQRWREYWLQRGLMPLEHMLRDNPVTGLYCHGDSPTLADICLVPLLRMALAAGLDPGRYPTVARIHAHCIGQPAFAADD</sequence>
<dbReference type="PROSITE" id="PS50404">
    <property type="entry name" value="GST_NTER"/>
    <property type="match status" value="1"/>
</dbReference>
<dbReference type="PANTHER" id="PTHR42673">
    <property type="entry name" value="MALEYLACETOACETATE ISOMERASE"/>
    <property type="match status" value="1"/>
</dbReference>
<dbReference type="Pfam" id="PF13417">
    <property type="entry name" value="GST_N_3"/>
    <property type="match status" value="1"/>
</dbReference>
<evidence type="ECO:0000313" key="4">
    <source>
        <dbReference type="EMBL" id="RCX30615.1"/>
    </source>
</evidence>
<dbReference type="InterPro" id="IPR036249">
    <property type="entry name" value="Thioredoxin-like_sf"/>
</dbReference>
<dbReference type="RefSeq" id="WP_114279608.1">
    <property type="nucleotide sequence ID" value="NZ_QPJY01000004.1"/>
</dbReference>
<dbReference type="SUPFAM" id="SSF52833">
    <property type="entry name" value="Thioredoxin-like"/>
    <property type="match status" value="1"/>
</dbReference>
<keyword evidence="4" id="KW-0670">Pyruvate</keyword>
<feature type="domain" description="GST C-terminal" evidence="3">
    <location>
        <begin position="88"/>
        <end position="207"/>
    </location>
</feature>
<dbReference type="InterPro" id="IPR040079">
    <property type="entry name" value="Glutathione_S-Trfase"/>
</dbReference>
<dbReference type="AlphaFoldDB" id="A0A369CBU5"/>
<keyword evidence="5" id="KW-1185">Reference proteome</keyword>
<accession>A0A369CBU5</accession>
<dbReference type="OrthoDB" id="9803562at2"/>
<dbReference type="Gene3D" id="1.20.1050.10">
    <property type="match status" value="1"/>
</dbReference>
<dbReference type="Pfam" id="PF13410">
    <property type="entry name" value="GST_C_2"/>
    <property type="match status" value="1"/>
</dbReference>
<dbReference type="EMBL" id="QPJY01000004">
    <property type="protein sequence ID" value="RCX30615.1"/>
    <property type="molecule type" value="Genomic_DNA"/>
</dbReference>
<reference evidence="4 5" key="1">
    <citation type="submission" date="2018-07" db="EMBL/GenBank/DDBJ databases">
        <title>Genomic Encyclopedia of Type Strains, Phase IV (KMG-IV): sequencing the most valuable type-strain genomes for metagenomic binning, comparative biology and taxonomic classification.</title>
        <authorList>
            <person name="Goeker M."/>
        </authorList>
    </citation>
    <scope>NUCLEOTIDE SEQUENCE [LARGE SCALE GENOMIC DNA]</scope>
    <source>
        <strain evidence="4 5">DSM 26407</strain>
    </source>
</reference>
<dbReference type="NCBIfam" id="TIGR01262">
    <property type="entry name" value="maiA"/>
    <property type="match status" value="1"/>
</dbReference>
<feature type="domain" description="GST N-terminal" evidence="2">
    <location>
        <begin position="1"/>
        <end position="83"/>
    </location>
</feature>
<dbReference type="PROSITE" id="PS50405">
    <property type="entry name" value="GST_CTER"/>
    <property type="match status" value="1"/>
</dbReference>
<dbReference type="GO" id="GO:0006749">
    <property type="term" value="P:glutathione metabolic process"/>
    <property type="evidence" value="ECO:0007669"/>
    <property type="project" value="TreeGrafter"/>
</dbReference>
<dbReference type="InterPro" id="IPR036282">
    <property type="entry name" value="Glutathione-S-Trfase_C_sf"/>
</dbReference>
<evidence type="ECO:0000256" key="1">
    <source>
        <dbReference type="ARBA" id="ARBA00010007"/>
    </source>
</evidence>
<evidence type="ECO:0000259" key="3">
    <source>
        <dbReference type="PROSITE" id="PS50405"/>
    </source>
</evidence>
<name>A0A369CBU5_9GAMM</name>